<evidence type="ECO:0000256" key="1">
    <source>
        <dbReference type="ARBA" id="ARBA00001970"/>
    </source>
</evidence>
<dbReference type="PROSITE" id="PS51405">
    <property type="entry name" value="HEME_HALOPEROXIDASE"/>
    <property type="match status" value="1"/>
</dbReference>
<evidence type="ECO:0000259" key="8">
    <source>
        <dbReference type="PROSITE" id="PS51405"/>
    </source>
</evidence>
<keyword evidence="2" id="KW-0575">Peroxidase</keyword>
<protein>
    <recommendedName>
        <fullName evidence="8">Heme haloperoxidase family profile domain-containing protein</fullName>
    </recommendedName>
</protein>
<comment type="similarity">
    <text evidence="7">Belongs to the chloroperoxidase family.</text>
</comment>
<keyword evidence="3" id="KW-0349">Heme</keyword>
<evidence type="ECO:0000256" key="6">
    <source>
        <dbReference type="ARBA" id="ARBA00023004"/>
    </source>
</evidence>
<dbReference type="PANTHER" id="PTHR33577:SF9">
    <property type="entry name" value="PEROXIDASE STCC"/>
    <property type="match status" value="1"/>
</dbReference>
<feature type="domain" description="Heme haloperoxidase family profile" evidence="8">
    <location>
        <begin position="1"/>
        <end position="178"/>
    </location>
</feature>
<accession>A0A6A7BNE0</accession>
<evidence type="ECO:0000256" key="5">
    <source>
        <dbReference type="ARBA" id="ARBA00023002"/>
    </source>
</evidence>
<dbReference type="GO" id="GO:0046872">
    <property type="term" value="F:metal ion binding"/>
    <property type="evidence" value="ECO:0007669"/>
    <property type="project" value="UniProtKB-KW"/>
</dbReference>
<reference evidence="9" key="1">
    <citation type="submission" date="2020-01" db="EMBL/GenBank/DDBJ databases">
        <authorList>
            <consortium name="DOE Joint Genome Institute"/>
            <person name="Haridas S."/>
            <person name="Albert R."/>
            <person name="Binder M."/>
            <person name="Bloem J."/>
            <person name="Labutti K."/>
            <person name="Salamov A."/>
            <person name="Andreopoulos B."/>
            <person name="Baker S.E."/>
            <person name="Barry K."/>
            <person name="Bills G."/>
            <person name="Bluhm B.H."/>
            <person name="Cannon C."/>
            <person name="Castanera R."/>
            <person name="Culley D.E."/>
            <person name="Daum C."/>
            <person name="Ezra D."/>
            <person name="Gonzalez J.B."/>
            <person name="Henrissat B."/>
            <person name="Kuo A."/>
            <person name="Liang C."/>
            <person name="Lipzen A."/>
            <person name="Lutzoni F."/>
            <person name="Magnuson J."/>
            <person name="Mondo S."/>
            <person name="Nolan M."/>
            <person name="Ohm R."/>
            <person name="Pangilinan J."/>
            <person name="Park H.-J."/>
            <person name="Ramirez L."/>
            <person name="Alfaro M."/>
            <person name="Sun H."/>
            <person name="Tritt A."/>
            <person name="Yoshinaga Y."/>
            <person name="Zwiers L.-H."/>
            <person name="Turgeon B.G."/>
            <person name="Goodwin S.B."/>
            <person name="Spatafora J.W."/>
            <person name="Crous P.W."/>
            <person name="Grigoriev I.V."/>
        </authorList>
    </citation>
    <scope>NUCLEOTIDE SEQUENCE</scope>
    <source>
        <strain evidence="9">IPT5</strain>
    </source>
</reference>
<evidence type="ECO:0000256" key="2">
    <source>
        <dbReference type="ARBA" id="ARBA00022559"/>
    </source>
</evidence>
<organism evidence="9 10">
    <name type="scientific">Plenodomus tracheiphilus IPT5</name>
    <dbReference type="NCBI Taxonomy" id="1408161"/>
    <lineage>
        <taxon>Eukaryota</taxon>
        <taxon>Fungi</taxon>
        <taxon>Dikarya</taxon>
        <taxon>Ascomycota</taxon>
        <taxon>Pezizomycotina</taxon>
        <taxon>Dothideomycetes</taxon>
        <taxon>Pleosporomycetidae</taxon>
        <taxon>Pleosporales</taxon>
        <taxon>Pleosporineae</taxon>
        <taxon>Leptosphaeriaceae</taxon>
        <taxon>Plenodomus</taxon>
    </lineage>
</organism>
<keyword evidence="5" id="KW-0560">Oxidoreductase</keyword>
<evidence type="ECO:0000256" key="7">
    <source>
        <dbReference type="ARBA" id="ARBA00025795"/>
    </source>
</evidence>
<dbReference type="InterPro" id="IPR036851">
    <property type="entry name" value="Chloroperoxidase-like_sf"/>
</dbReference>
<dbReference type="AlphaFoldDB" id="A0A6A7BNE0"/>
<dbReference type="InterPro" id="IPR000028">
    <property type="entry name" value="Chloroperoxidase"/>
</dbReference>
<dbReference type="EMBL" id="MU006288">
    <property type="protein sequence ID" value="KAF2856980.1"/>
    <property type="molecule type" value="Genomic_DNA"/>
</dbReference>
<keyword evidence="10" id="KW-1185">Reference proteome</keyword>
<dbReference type="GO" id="GO:0004601">
    <property type="term" value="F:peroxidase activity"/>
    <property type="evidence" value="ECO:0007669"/>
    <property type="project" value="UniProtKB-KW"/>
</dbReference>
<comment type="cofactor">
    <cofactor evidence="1">
        <name>heme b</name>
        <dbReference type="ChEBI" id="CHEBI:60344"/>
    </cofactor>
</comment>
<evidence type="ECO:0000313" key="10">
    <source>
        <dbReference type="Proteomes" id="UP000799423"/>
    </source>
</evidence>
<evidence type="ECO:0000256" key="4">
    <source>
        <dbReference type="ARBA" id="ARBA00022723"/>
    </source>
</evidence>
<dbReference type="Pfam" id="PF01328">
    <property type="entry name" value="Peroxidase_2"/>
    <property type="match status" value="1"/>
</dbReference>
<dbReference type="Gene3D" id="1.10.489.10">
    <property type="entry name" value="Chloroperoxidase-like"/>
    <property type="match status" value="1"/>
</dbReference>
<name>A0A6A7BNE0_9PLEO</name>
<keyword evidence="4" id="KW-0479">Metal-binding</keyword>
<keyword evidence="6" id="KW-0408">Iron</keyword>
<dbReference type="Proteomes" id="UP000799423">
    <property type="component" value="Unassembled WGS sequence"/>
</dbReference>
<gene>
    <name evidence="9" type="ORF">T440DRAFT_494717</name>
</gene>
<dbReference type="OrthoDB" id="407298at2759"/>
<dbReference type="SUPFAM" id="SSF47571">
    <property type="entry name" value="Cloroperoxidase"/>
    <property type="match status" value="1"/>
</dbReference>
<sequence>MTVPVLVAALNTGLKVSPETATFLAMAGLAIARNPSSGAFDLDEMNKHNGFEHDASLSRKDFDLGGESQDFSWEIFNETLSYYTSKKDVTIKDVAAARWGRVKSSRAKNPKFFLDAKHQFISYIESAAYHEMFRDAKTGTAPLEWIVIWFSQERLPYKEGWRPVTDITGITIAADVLQMALLAPEAGK</sequence>
<dbReference type="PANTHER" id="PTHR33577">
    <property type="entry name" value="STERIGMATOCYSTIN BIOSYNTHESIS PEROXIDASE STCC-RELATED"/>
    <property type="match status" value="1"/>
</dbReference>
<evidence type="ECO:0000256" key="3">
    <source>
        <dbReference type="ARBA" id="ARBA00022617"/>
    </source>
</evidence>
<proteinExistence type="inferred from homology"/>
<evidence type="ECO:0000313" key="9">
    <source>
        <dbReference type="EMBL" id="KAF2856980.1"/>
    </source>
</evidence>